<keyword evidence="8" id="KW-0131">Cell cycle</keyword>
<keyword evidence="3" id="KW-0479">Metal-binding</keyword>
<dbReference type="EMBL" id="CP015059">
    <property type="protein sequence ID" value="QGN17428.1"/>
    <property type="molecule type" value="Genomic_DNA"/>
</dbReference>
<protein>
    <recommendedName>
        <fullName evidence="1">Anaphase-promoting complex subunit 11</fullName>
    </recommendedName>
</protein>
<keyword evidence="6" id="KW-0833">Ubl conjugation pathway</keyword>
<gene>
    <name evidence="11" type="primary">APC11</name>
    <name evidence="11" type="ORF">FIM1_4160</name>
</gene>
<evidence type="ECO:0000256" key="1">
    <source>
        <dbReference type="ARBA" id="ARBA00013928"/>
    </source>
</evidence>
<keyword evidence="7" id="KW-0862">Zinc</keyword>
<evidence type="ECO:0000256" key="3">
    <source>
        <dbReference type="ARBA" id="ARBA00022723"/>
    </source>
</evidence>
<evidence type="ECO:0000256" key="6">
    <source>
        <dbReference type="ARBA" id="ARBA00022786"/>
    </source>
</evidence>
<evidence type="ECO:0000313" key="12">
    <source>
        <dbReference type="Proteomes" id="UP000422736"/>
    </source>
</evidence>
<dbReference type="Gene3D" id="3.30.40.10">
    <property type="entry name" value="Zinc/RING finger domain, C3HC4 (zinc finger)"/>
    <property type="match status" value="1"/>
</dbReference>
<reference evidence="11 12" key="2">
    <citation type="submission" date="2019-11" db="EMBL/GenBank/DDBJ databases">
        <authorList>
            <person name="Lu H."/>
        </authorList>
    </citation>
    <scope>NUCLEOTIDE SEQUENCE [LARGE SCALE GENOMIC DNA]</scope>
    <source>
        <strain evidence="11 12">FIM1</strain>
    </source>
</reference>
<evidence type="ECO:0000256" key="5">
    <source>
        <dbReference type="ARBA" id="ARBA00022776"/>
    </source>
</evidence>
<feature type="domain" description="RING-type" evidence="10">
    <location>
        <begin position="63"/>
        <end position="117"/>
    </location>
</feature>
<evidence type="ECO:0000256" key="8">
    <source>
        <dbReference type="ARBA" id="ARBA00023306"/>
    </source>
</evidence>
<dbReference type="Pfam" id="PF12861">
    <property type="entry name" value="zf-ANAPC11"/>
    <property type="match status" value="1"/>
</dbReference>
<dbReference type="CDD" id="cd16456">
    <property type="entry name" value="RING-H2_APC11"/>
    <property type="match status" value="1"/>
</dbReference>
<organism evidence="11 12">
    <name type="scientific">Kluyveromyces marxianus</name>
    <name type="common">Yeast</name>
    <name type="synonym">Candida kefyr</name>
    <dbReference type="NCBI Taxonomy" id="4911"/>
    <lineage>
        <taxon>Eukaryota</taxon>
        <taxon>Fungi</taxon>
        <taxon>Dikarya</taxon>
        <taxon>Ascomycota</taxon>
        <taxon>Saccharomycotina</taxon>
        <taxon>Saccharomycetes</taxon>
        <taxon>Saccharomycetales</taxon>
        <taxon>Saccharomycetaceae</taxon>
        <taxon>Kluyveromyces</taxon>
    </lineage>
</organism>
<dbReference type="Proteomes" id="UP000422736">
    <property type="component" value="Chromosome 6"/>
</dbReference>
<evidence type="ECO:0000256" key="9">
    <source>
        <dbReference type="PROSITE-ProRule" id="PRU00175"/>
    </source>
</evidence>
<evidence type="ECO:0000313" key="11">
    <source>
        <dbReference type="EMBL" id="QGN17428.1"/>
    </source>
</evidence>
<dbReference type="PANTHER" id="PTHR11210">
    <property type="entry name" value="RING BOX"/>
    <property type="match status" value="1"/>
</dbReference>
<evidence type="ECO:0000259" key="10">
    <source>
        <dbReference type="PROSITE" id="PS50089"/>
    </source>
</evidence>
<keyword evidence="5" id="KW-0498">Mitosis</keyword>
<dbReference type="InterPro" id="IPR013083">
    <property type="entry name" value="Znf_RING/FYVE/PHD"/>
</dbReference>
<dbReference type="PROSITE" id="PS50089">
    <property type="entry name" value="ZF_RING_2"/>
    <property type="match status" value="1"/>
</dbReference>
<accession>A0ABX6F255</accession>
<dbReference type="SUPFAM" id="SSF57850">
    <property type="entry name" value="RING/U-box"/>
    <property type="match status" value="1"/>
</dbReference>
<dbReference type="SMART" id="SM00184">
    <property type="entry name" value="RING"/>
    <property type="match status" value="1"/>
</dbReference>
<dbReference type="InterPro" id="IPR001841">
    <property type="entry name" value="Znf_RING"/>
</dbReference>
<keyword evidence="2" id="KW-0132">Cell division</keyword>
<dbReference type="InterPro" id="IPR051031">
    <property type="entry name" value="RING-box_E3_Ubiquitin_Ligase"/>
</dbReference>
<evidence type="ECO:0000256" key="4">
    <source>
        <dbReference type="ARBA" id="ARBA00022771"/>
    </source>
</evidence>
<evidence type="ECO:0000256" key="7">
    <source>
        <dbReference type="ARBA" id="ARBA00022833"/>
    </source>
</evidence>
<sequence length="166" mass="19013">MKIEVVDVSLVSTWAWDIPRERNVKDSKMRSNSMAQNDEECEDVDIDNIDNTDTDTDEEDDVCGICRNRYDGTCPSCEYPGNGCPIVLGLCNHNFHVHCIKQWLSTETSKGLCPLCRQGFQLRPQVTINKPHYEDFRQLLMSARQHNIPMGGPDVDQEMMDEGFIR</sequence>
<keyword evidence="12" id="KW-1185">Reference proteome</keyword>
<proteinExistence type="predicted"/>
<evidence type="ECO:0000256" key="2">
    <source>
        <dbReference type="ARBA" id="ARBA00022618"/>
    </source>
</evidence>
<keyword evidence="4 9" id="KW-0863">Zinc-finger</keyword>
<name>A0ABX6F255_KLUMA</name>
<dbReference type="InterPro" id="IPR024991">
    <property type="entry name" value="RING-H2_APC11"/>
</dbReference>
<reference evidence="11 12" key="1">
    <citation type="submission" date="2016-03" db="EMBL/GenBank/DDBJ databases">
        <title>How can Kluyveromyces marxianus grow so fast - potential evolutionary course in Saccharomyces Complex revealed by comparative genomics.</title>
        <authorList>
            <person name="Mo W."/>
            <person name="Lu W."/>
            <person name="Yang X."/>
            <person name="Qi J."/>
            <person name="Lv H."/>
        </authorList>
    </citation>
    <scope>NUCLEOTIDE SEQUENCE [LARGE SCALE GENOMIC DNA]</scope>
    <source>
        <strain evidence="11 12">FIM1</strain>
    </source>
</reference>